<dbReference type="PANTHER" id="PTHR43046">
    <property type="entry name" value="GDP-MANNOSE MANNOSYL HYDROLASE"/>
    <property type="match status" value="1"/>
</dbReference>
<accession>A0A367ZBS8</accession>
<comment type="caution">
    <text evidence="5">The sequence shown here is derived from an EMBL/GenBank/DDBJ whole genome shotgun (WGS) entry which is preliminary data.</text>
</comment>
<protein>
    <submittedName>
        <fullName evidence="5">Nudix hydrolase family protein</fullName>
    </submittedName>
</protein>
<dbReference type="AlphaFoldDB" id="A0A367ZBS8"/>
<organism evidence="5 6">
    <name type="scientific">Candidatus Ozemobacter sibiricus</name>
    <dbReference type="NCBI Taxonomy" id="2268124"/>
    <lineage>
        <taxon>Bacteria</taxon>
        <taxon>Candidatus Ozemobacteria</taxon>
        <taxon>Candidatus Ozemobacterales</taxon>
        <taxon>Candidatus Ozemobacteraceae</taxon>
        <taxon>Candidatus Ozemobacter</taxon>
    </lineage>
</organism>
<keyword evidence="2 3" id="KW-0378">Hydrolase</keyword>
<dbReference type="InterPro" id="IPR020476">
    <property type="entry name" value="Nudix_hydrolase"/>
</dbReference>
<evidence type="ECO:0000256" key="2">
    <source>
        <dbReference type="ARBA" id="ARBA00022801"/>
    </source>
</evidence>
<dbReference type="GO" id="GO:0016787">
    <property type="term" value="F:hydrolase activity"/>
    <property type="evidence" value="ECO:0007669"/>
    <property type="project" value="UniProtKB-KW"/>
</dbReference>
<comment type="similarity">
    <text evidence="3">Belongs to the Nudix hydrolase family.</text>
</comment>
<sequence>MIVPAPYHRLVARALLHRDGELLLVRQRSLRSGRPFWTLPGGLVEPDETLAEAVRRELREETGLDADPLGVVALQELPHVNLLEVVLLCQHPRGSLRTGFDPELADPHRILEVRWFPLAALPPCQPAPLLAALLQQGIDSLPRLPLPHRLALD</sequence>
<gene>
    <name evidence="5" type="ORF">OZSIB_3756</name>
</gene>
<reference evidence="5 6" key="1">
    <citation type="submission" date="2018-05" db="EMBL/GenBank/DDBJ databases">
        <title>A metagenomic window into the 2 km-deep terrestrial subsurface aquifer revealed taxonomically and functionally diverse microbial community comprising novel uncultured bacterial lineages.</title>
        <authorList>
            <person name="Kadnikov V.V."/>
            <person name="Mardanov A.V."/>
            <person name="Beletsky A.V."/>
            <person name="Banks D."/>
            <person name="Pimenov N.V."/>
            <person name="Frank Y.A."/>
            <person name="Karnachuk O.V."/>
            <person name="Ravin N.V."/>
        </authorList>
    </citation>
    <scope>NUCLEOTIDE SEQUENCE [LARGE SCALE GENOMIC DNA]</scope>
    <source>
        <strain evidence="5">BY5</strain>
    </source>
</reference>
<dbReference type="Proteomes" id="UP000252355">
    <property type="component" value="Unassembled WGS sequence"/>
</dbReference>
<evidence type="ECO:0000259" key="4">
    <source>
        <dbReference type="PROSITE" id="PS51462"/>
    </source>
</evidence>
<dbReference type="PRINTS" id="PR00502">
    <property type="entry name" value="NUDIXFAMILY"/>
</dbReference>
<dbReference type="PANTHER" id="PTHR43046:SF14">
    <property type="entry name" value="MUTT_NUDIX FAMILY PROTEIN"/>
    <property type="match status" value="1"/>
</dbReference>
<evidence type="ECO:0000256" key="3">
    <source>
        <dbReference type="RuleBase" id="RU003476"/>
    </source>
</evidence>
<comment type="cofactor">
    <cofactor evidence="1">
        <name>Mg(2+)</name>
        <dbReference type="ChEBI" id="CHEBI:18420"/>
    </cofactor>
</comment>
<evidence type="ECO:0000256" key="1">
    <source>
        <dbReference type="ARBA" id="ARBA00001946"/>
    </source>
</evidence>
<dbReference type="Pfam" id="PF00293">
    <property type="entry name" value="NUDIX"/>
    <property type="match status" value="1"/>
</dbReference>
<evidence type="ECO:0000313" key="6">
    <source>
        <dbReference type="Proteomes" id="UP000252355"/>
    </source>
</evidence>
<dbReference type="InterPro" id="IPR015797">
    <property type="entry name" value="NUDIX_hydrolase-like_dom_sf"/>
</dbReference>
<dbReference type="InterPro" id="IPR020084">
    <property type="entry name" value="NUDIX_hydrolase_CS"/>
</dbReference>
<dbReference type="Gene3D" id="3.90.79.10">
    <property type="entry name" value="Nucleoside Triphosphate Pyrophosphohydrolase"/>
    <property type="match status" value="1"/>
</dbReference>
<dbReference type="SUPFAM" id="SSF55811">
    <property type="entry name" value="Nudix"/>
    <property type="match status" value="1"/>
</dbReference>
<proteinExistence type="inferred from homology"/>
<dbReference type="EMBL" id="QOQW01000039">
    <property type="protein sequence ID" value="RCK75317.1"/>
    <property type="molecule type" value="Genomic_DNA"/>
</dbReference>
<name>A0A367ZBS8_9BACT</name>
<dbReference type="PROSITE" id="PS51462">
    <property type="entry name" value="NUDIX"/>
    <property type="match status" value="1"/>
</dbReference>
<dbReference type="PROSITE" id="PS00893">
    <property type="entry name" value="NUDIX_BOX"/>
    <property type="match status" value="1"/>
</dbReference>
<feature type="domain" description="Nudix hydrolase" evidence="4">
    <location>
        <begin position="6"/>
        <end position="139"/>
    </location>
</feature>
<evidence type="ECO:0000313" key="5">
    <source>
        <dbReference type="EMBL" id="RCK75317.1"/>
    </source>
</evidence>
<dbReference type="InterPro" id="IPR000086">
    <property type="entry name" value="NUDIX_hydrolase_dom"/>
</dbReference>